<evidence type="ECO:0000313" key="2">
    <source>
        <dbReference type="WBParaSite" id="PS1159_v2.g1332.t1"/>
    </source>
</evidence>
<name>A0AC35F2T5_9BILA</name>
<protein>
    <submittedName>
        <fullName evidence="2">Uncharacterized protein</fullName>
    </submittedName>
</protein>
<reference evidence="2" key="1">
    <citation type="submission" date="2022-11" db="UniProtKB">
        <authorList>
            <consortium name="WormBaseParasite"/>
        </authorList>
    </citation>
    <scope>IDENTIFICATION</scope>
</reference>
<accession>A0AC35F2T5</accession>
<evidence type="ECO:0000313" key="1">
    <source>
        <dbReference type="Proteomes" id="UP000887580"/>
    </source>
</evidence>
<proteinExistence type="predicted"/>
<sequence>MKLHQTMKIVCPFEAEWKFHKADLMHLKDYKTGYLNGKCFYSPNIPGLQHYIQIFPTGDALHCDGQTFVFLYVNGSNERKIEAEFSVSVESADFYGHFDCIYETSIGRGTSFGLLCSMPMNAFHNTKYYLTINPSIIREGENEAETWLYLFVEMEDETKIEAVIDFSIDTAICNHCYDYVYERSQGLVTLFWCSTNDLFDPSKRFIDDGYLTININGIFMKQKKQFITLNYKRSS</sequence>
<organism evidence="1 2">
    <name type="scientific">Panagrolaimus sp. PS1159</name>
    <dbReference type="NCBI Taxonomy" id="55785"/>
    <lineage>
        <taxon>Eukaryota</taxon>
        <taxon>Metazoa</taxon>
        <taxon>Ecdysozoa</taxon>
        <taxon>Nematoda</taxon>
        <taxon>Chromadorea</taxon>
        <taxon>Rhabditida</taxon>
        <taxon>Tylenchina</taxon>
        <taxon>Panagrolaimomorpha</taxon>
        <taxon>Panagrolaimoidea</taxon>
        <taxon>Panagrolaimidae</taxon>
        <taxon>Panagrolaimus</taxon>
    </lineage>
</organism>
<dbReference type="Proteomes" id="UP000887580">
    <property type="component" value="Unplaced"/>
</dbReference>
<dbReference type="WBParaSite" id="PS1159_v2.g1332.t1">
    <property type="protein sequence ID" value="PS1159_v2.g1332.t1"/>
    <property type="gene ID" value="PS1159_v2.g1332"/>
</dbReference>